<evidence type="ECO:0000313" key="4">
    <source>
        <dbReference type="EMBL" id="MBQ0909092.1"/>
    </source>
</evidence>
<dbReference type="RefSeq" id="WP_210790393.1">
    <property type="nucleotide sequence ID" value="NZ_JAGPXB010000009.1"/>
</dbReference>
<reference evidence="4 5" key="1">
    <citation type="submission" date="2021-04" db="EMBL/GenBank/DDBJ databases">
        <title>Description of novel Flavobacterium sp. F-328.</title>
        <authorList>
            <person name="Saticioglu I.B."/>
        </authorList>
    </citation>
    <scope>NUCLEOTIDE SEQUENCE [LARGE SCALE GENOMIC DNA]</scope>
    <source>
        <strain evidence="4 5">F-328</strain>
    </source>
</reference>
<proteinExistence type="predicted"/>
<evidence type="ECO:0000256" key="1">
    <source>
        <dbReference type="ARBA" id="ARBA00022574"/>
    </source>
</evidence>
<keyword evidence="1 3" id="KW-0853">WD repeat</keyword>
<dbReference type="PROSITE" id="PS50294">
    <property type="entry name" value="WD_REPEATS_REGION"/>
    <property type="match status" value="4"/>
</dbReference>
<dbReference type="InterPro" id="IPR036322">
    <property type="entry name" value="WD40_repeat_dom_sf"/>
</dbReference>
<comment type="caution">
    <text evidence="4">The sequence shown here is derived from an EMBL/GenBank/DDBJ whole genome shotgun (WGS) entry which is preliminary data.</text>
</comment>
<dbReference type="Gene3D" id="2.130.10.10">
    <property type="entry name" value="YVTN repeat-like/Quinoprotein amine dehydrogenase"/>
    <property type="match status" value="2"/>
</dbReference>
<dbReference type="InterPro" id="IPR001680">
    <property type="entry name" value="WD40_rpt"/>
</dbReference>
<feature type="repeat" description="WD" evidence="3">
    <location>
        <begin position="179"/>
        <end position="220"/>
    </location>
</feature>
<organism evidence="4 5">
    <name type="scientific">Flavobacterium erciyesense</name>
    <dbReference type="NCBI Taxonomy" id="2825842"/>
    <lineage>
        <taxon>Bacteria</taxon>
        <taxon>Pseudomonadati</taxon>
        <taxon>Bacteroidota</taxon>
        <taxon>Flavobacteriia</taxon>
        <taxon>Flavobacteriales</taxon>
        <taxon>Flavobacteriaceae</taxon>
        <taxon>Flavobacterium</taxon>
    </lineage>
</organism>
<accession>A0ABS5D4Y1</accession>
<dbReference type="PROSITE" id="PS50082">
    <property type="entry name" value="WD_REPEATS_2"/>
    <property type="match status" value="4"/>
</dbReference>
<feature type="repeat" description="WD" evidence="3">
    <location>
        <begin position="314"/>
        <end position="348"/>
    </location>
</feature>
<dbReference type="PRINTS" id="PR00320">
    <property type="entry name" value="GPROTEINBRPT"/>
</dbReference>
<dbReference type="InterPro" id="IPR020472">
    <property type="entry name" value="WD40_PAC1"/>
</dbReference>
<dbReference type="EMBL" id="JAGPXB010000009">
    <property type="protein sequence ID" value="MBQ0909092.1"/>
    <property type="molecule type" value="Genomic_DNA"/>
</dbReference>
<dbReference type="CDD" id="cd00200">
    <property type="entry name" value="WD40"/>
    <property type="match status" value="1"/>
</dbReference>
<dbReference type="PANTHER" id="PTHR19879">
    <property type="entry name" value="TRANSCRIPTION INITIATION FACTOR TFIID"/>
    <property type="match status" value="1"/>
</dbReference>
<dbReference type="PROSITE" id="PS00678">
    <property type="entry name" value="WD_REPEATS_1"/>
    <property type="match status" value="2"/>
</dbReference>
<dbReference type="SUPFAM" id="SSF50978">
    <property type="entry name" value="WD40 repeat-like"/>
    <property type="match status" value="1"/>
</dbReference>
<dbReference type="Proteomes" id="UP000679008">
    <property type="component" value="Unassembled WGS sequence"/>
</dbReference>
<feature type="repeat" description="WD" evidence="3">
    <location>
        <begin position="272"/>
        <end position="313"/>
    </location>
</feature>
<gene>
    <name evidence="4" type="ORF">KBJ98_10295</name>
</gene>
<evidence type="ECO:0000256" key="2">
    <source>
        <dbReference type="ARBA" id="ARBA00022737"/>
    </source>
</evidence>
<dbReference type="Pfam" id="PF00400">
    <property type="entry name" value="WD40"/>
    <property type="match status" value="4"/>
</dbReference>
<evidence type="ECO:0000313" key="5">
    <source>
        <dbReference type="Proteomes" id="UP000679008"/>
    </source>
</evidence>
<keyword evidence="2" id="KW-0677">Repeat</keyword>
<evidence type="ECO:0000256" key="3">
    <source>
        <dbReference type="PROSITE-ProRule" id="PRU00221"/>
    </source>
</evidence>
<protein>
    <submittedName>
        <fullName evidence="4">WD40 repeat domain-containing protein</fullName>
    </submittedName>
</protein>
<dbReference type="InterPro" id="IPR019775">
    <property type="entry name" value="WD40_repeat_CS"/>
</dbReference>
<dbReference type="PANTHER" id="PTHR19879:SF9">
    <property type="entry name" value="TRANSCRIPTION INITIATION FACTOR TFIID SUBUNIT 5"/>
    <property type="match status" value="1"/>
</dbReference>
<sequence length="348" mass="38134">MKKTLVLFLLLFGITQIYAQKKKTKTVKRTFISKIITAPKVSPFAKLSANNAFTINTVCVSPDGKQILSSGDDGEVRHWDIATLTQTESFTGDRNNDGIIYPVTGVAYSPDGKTYVSAQKGFLPKLWDTTSRTVIKRINQNGAGVYSLAYSPDGVLIAFGNYGSITISNLPLGTQLEIAMPEKSEVISVEFSPNNQYLIAVTNNQEISLWDVNTGAKIRNFDIHNYDKDVEYATDAVFTTDGKMIITAGFNKNPYQGIIKMWNVNHGRLVRGMADGQSVDCLAISRDGLKLATGNSDHTVKIWELATGKLLWILVGVKNYVKSVTFSPDGQTVVASSTNGAINLWKTN</sequence>
<name>A0ABS5D4Y1_9FLAO</name>
<feature type="repeat" description="WD" evidence="3">
    <location>
        <begin position="48"/>
        <end position="89"/>
    </location>
</feature>
<keyword evidence="5" id="KW-1185">Reference proteome</keyword>
<dbReference type="SMART" id="SM00320">
    <property type="entry name" value="WD40"/>
    <property type="match status" value="7"/>
</dbReference>
<dbReference type="InterPro" id="IPR015943">
    <property type="entry name" value="WD40/YVTN_repeat-like_dom_sf"/>
</dbReference>